<dbReference type="EMBL" id="KZ678428">
    <property type="protein sequence ID" value="PSR88526.1"/>
    <property type="molecule type" value="Genomic_DNA"/>
</dbReference>
<dbReference type="AlphaFoldDB" id="A0A2T3AA14"/>
<dbReference type="Proteomes" id="UP000241462">
    <property type="component" value="Unassembled WGS sequence"/>
</dbReference>
<proteinExistence type="predicted"/>
<reference evidence="1 2" key="1">
    <citation type="journal article" date="2018" name="Mycol. Prog.">
        <title>Coniella lustricola, a new species from submerged detritus.</title>
        <authorList>
            <person name="Raudabaugh D.B."/>
            <person name="Iturriaga T."/>
            <person name="Carver A."/>
            <person name="Mondo S."/>
            <person name="Pangilinan J."/>
            <person name="Lipzen A."/>
            <person name="He G."/>
            <person name="Amirebrahimi M."/>
            <person name="Grigoriev I.V."/>
            <person name="Miller A.N."/>
        </authorList>
    </citation>
    <scope>NUCLEOTIDE SEQUENCE [LARGE SCALE GENOMIC DNA]</scope>
    <source>
        <strain evidence="1 2">B22-T-1</strain>
    </source>
</reference>
<evidence type="ECO:0000313" key="2">
    <source>
        <dbReference type="Proteomes" id="UP000241462"/>
    </source>
</evidence>
<keyword evidence="2" id="KW-1185">Reference proteome</keyword>
<protein>
    <submittedName>
        <fullName evidence="1">Uncharacterized protein</fullName>
    </submittedName>
</protein>
<accession>A0A2T3AA14</accession>
<sequence>MSSNAASSSIRLRFLCSMTLAWDQIKALQVLLPSVPEHQERSNLYYVHYMSGDSLHCSRSAHVNMILFPRQSRLLIHYLFTKTAGIRSSPGKRVIM</sequence>
<organism evidence="1 2">
    <name type="scientific">Coniella lustricola</name>
    <dbReference type="NCBI Taxonomy" id="2025994"/>
    <lineage>
        <taxon>Eukaryota</taxon>
        <taxon>Fungi</taxon>
        <taxon>Dikarya</taxon>
        <taxon>Ascomycota</taxon>
        <taxon>Pezizomycotina</taxon>
        <taxon>Sordariomycetes</taxon>
        <taxon>Sordariomycetidae</taxon>
        <taxon>Diaporthales</taxon>
        <taxon>Schizoparmaceae</taxon>
        <taxon>Coniella</taxon>
    </lineage>
</organism>
<gene>
    <name evidence="1" type="ORF">BD289DRAFT_233803</name>
</gene>
<name>A0A2T3AA14_9PEZI</name>
<dbReference type="InParanoid" id="A0A2T3AA14"/>
<evidence type="ECO:0000313" key="1">
    <source>
        <dbReference type="EMBL" id="PSR88526.1"/>
    </source>
</evidence>